<dbReference type="InterPro" id="IPR010280">
    <property type="entry name" value="U5_MeTrfase_fam"/>
</dbReference>
<dbReference type="SUPFAM" id="SSF53335">
    <property type="entry name" value="S-adenosyl-L-methionine-dependent methyltransferases"/>
    <property type="match status" value="1"/>
</dbReference>
<dbReference type="Pfam" id="PF05958">
    <property type="entry name" value="tRNA_U5-meth_tr"/>
    <property type="match status" value="1"/>
</dbReference>
<feature type="active site" evidence="2">
    <location>
        <position position="334"/>
    </location>
</feature>
<dbReference type="Proteomes" id="UP000192775">
    <property type="component" value="Chromosome"/>
</dbReference>
<comment type="similarity">
    <text evidence="1">Belongs to the class I-like SAM-binding methyltransferase superfamily. RNA M5U methyltransferase family.</text>
</comment>
<dbReference type="GO" id="GO:0070041">
    <property type="term" value="F:rRNA (uridine-C5-)-methyltransferase activity"/>
    <property type="evidence" value="ECO:0007669"/>
    <property type="project" value="TreeGrafter"/>
</dbReference>
<dbReference type="EMBL" id="CP020715">
    <property type="protein sequence ID" value="ARJ04350.1"/>
    <property type="molecule type" value="Genomic_DNA"/>
</dbReference>
<dbReference type="PANTHER" id="PTHR11061:SF30">
    <property type="entry name" value="TRNA (URACIL(54)-C(5))-METHYLTRANSFERASE"/>
    <property type="match status" value="1"/>
</dbReference>
<keyword evidence="1 3" id="KW-0489">Methyltransferase</keyword>
<dbReference type="GO" id="GO:0070475">
    <property type="term" value="P:rRNA base methylation"/>
    <property type="evidence" value="ECO:0007669"/>
    <property type="project" value="TreeGrafter"/>
</dbReference>
<evidence type="ECO:0000256" key="2">
    <source>
        <dbReference type="PROSITE-ProRule" id="PRU10015"/>
    </source>
</evidence>
<feature type="binding site" evidence="1">
    <location>
        <position position="260"/>
    </location>
    <ligand>
        <name>S-adenosyl-L-methionine</name>
        <dbReference type="ChEBI" id="CHEBI:59789"/>
    </ligand>
</feature>
<protein>
    <submittedName>
        <fullName evidence="3">23S rRNA (Uracil(747)-C(5))-methyltransferase</fullName>
    </submittedName>
</protein>
<dbReference type="InterPro" id="IPR030390">
    <property type="entry name" value="MeTrfase_TrmA_AS"/>
</dbReference>
<keyword evidence="1" id="KW-0949">S-adenosyl-L-methionine</keyword>
<reference evidence="3 4" key="1">
    <citation type="submission" date="2017-04" db="EMBL/GenBank/DDBJ databases">
        <authorList>
            <person name="Afonso C.L."/>
            <person name="Miller P.J."/>
            <person name="Scott M.A."/>
            <person name="Spackman E."/>
            <person name="Goraichik I."/>
            <person name="Dimitrov K.M."/>
            <person name="Suarez D.L."/>
            <person name="Swayne D.E."/>
        </authorList>
    </citation>
    <scope>NUCLEOTIDE SEQUENCE [LARGE SCALE GENOMIC DNA]</scope>
    <source>
        <strain evidence="4">XA(T)</strain>
    </source>
</reference>
<dbReference type="InterPro" id="IPR029063">
    <property type="entry name" value="SAM-dependent_MTases_sf"/>
</dbReference>
<dbReference type="KEGG" id="cphy:B5808_03245"/>
<dbReference type="Gene3D" id="2.40.50.1070">
    <property type="match status" value="1"/>
</dbReference>
<dbReference type="STRING" id="1619308.B5808_03245"/>
<dbReference type="RefSeq" id="WP_085018377.1">
    <property type="nucleotide sequence ID" value="NZ_BMHD01000001.1"/>
</dbReference>
<gene>
    <name evidence="3" type="ORF">B5808_03245</name>
</gene>
<feature type="binding site" evidence="1">
    <location>
        <position position="210"/>
    </location>
    <ligand>
        <name>S-adenosyl-L-methionine</name>
        <dbReference type="ChEBI" id="CHEBI:59789"/>
    </ligand>
</feature>
<dbReference type="NCBIfam" id="NF002909">
    <property type="entry name" value="PRK03522.2-1"/>
    <property type="match status" value="1"/>
</dbReference>
<dbReference type="PROSITE" id="PS51687">
    <property type="entry name" value="SAM_MT_RNA_M5U"/>
    <property type="match status" value="1"/>
</dbReference>
<evidence type="ECO:0000313" key="3">
    <source>
        <dbReference type="EMBL" id="ARJ04350.1"/>
    </source>
</evidence>
<dbReference type="PANTHER" id="PTHR11061">
    <property type="entry name" value="RNA M5U METHYLTRANSFERASE"/>
    <property type="match status" value="1"/>
</dbReference>
<feature type="binding site" evidence="1">
    <location>
        <position position="307"/>
    </location>
    <ligand>
        <name>S-adenosyl-L-methionine</name>
        <dbReference type="ChEBI" id="CHEBI:59789"/>
    </ligand>
</feature>
<keyword evidence="4" id="KW-1185">Reference proteome</keyword>
<accession>A0A1X9LR20</accession>
<dbReference type="Gene3D" id="3.40.50.150">
    <property type="entry name" value="Vaccinia Virus protein VP39"/>
    <property type="match status" value="1"/>
</dbReference>
<dbReference type="AlphaFoldDB" id="A0A1X9LR20"/>
<keyword evidence="1 3" id="KW-0808">Transferase</keyword>
<dbReference type="PROSITE" id="PS01231">
    <property type="entry name" value="TRMA_2"/>
    <property type="match status" value="1"/>
</dbReference>
<feature type="binding site" evidence="1">
    <location>
        <position position="239"/>
    </location>
    <ligand>
        <name>S-adenosyl-L-methionine</name>
        <dbReference type="ChEBI" id="CHEBI:59789"/>
    </ligand>
</feature>
<evidence type="ECO:0000256" key="1">
    <source>
        <dbReference type="PROSITE-ProRule" id="PRU01024"/>
    </source>
</evidence>
<dbReference type="CDD" id="cd02440">
    <property type="entry name" value="AdoMet_MTases"/>
    <property type="match status" value="1"/>
</dbReference>
<organism evidence="3 4">
    <name type="scientific">Cnuibacter physcomitrellae</name>
    <dbReference type="NCBI Taxonomy" id="1619308"/>
    <lineage>
        <taxon>Bacteria</taxon>
        <taxon>Bacillati</taxon>
        <taxon>Actinomycetota</taxon>
        <taxon>Actinomycetes</taxon>
        <taxon>Micrococcales</taxon>
        <taxon>Microbacteriaceae</taxon>
        <taxon>Cnuibacter</taxon>
    </lineage>
</organism>
<proteinExistence type="inferred from homology"/>
<name>A0A1X9LR20_9MICO</name>
<dbReference type="PROSITE" id="PS01230">
    <property type="entry name" value="TRMA_1"/>
    <property type="match status" value="1"/>
</dbReference>
<feature type="active site" description="Nucleophile" evidence="1">
    <location>
        <position position="334"/>
    </location>
</feature>
<dbReference type="InterPro" id="IPR030391">
    <property type="entry name" value="MeTrfase_TrmA_CS"/>
</dbReference>
<evidence type="ECO:0000313" key="4">
    <source>
        <dbReference type="Proteomes" id="UP000192775"/>
    </source>
</evidence>
<sequence length="376" mass="41170">MQCSYFDAGLCRSCSLLETPYAQQLALKQARVEDMLSTHSPDWLPPIASPEQGFRNKAKMVVGGTTGAPTLGILDGRGRGVDIRGCALHVTPIHDALPALARFITVTGLHPYDVPSRRGDLKYVLVTANSDGELLVRFVVRSEDVVSRLRRHLPALQEALPNAVIVTANLLPEHKAVTEGEREIVLTSRDRLTMTLAGLRLELRPQSFFQTNTPVADQLYGQAREWVDELSPASVWDLYCGVGGFALACASPGRAVLGVETSVDAVLSARATARLGGLDDVRFEAGDATEAALRSQPDEHPDLVIVNPPRRGIGETLARWLDASAVEHVVYSSCNPVTLARDLEWMPGFRMRRARALDMFPHTAHLEVVTMLERVR</sequence>